<dbReference type="SUPFAM" id="SSF52540">
    <property type="entry name" value="P-loop containing nucleoside triphosphate hydrolases"/>
    <property type="match status" value="1"/>
</dbReference>
<evidence type="ECO:0000256" key="3">
    <source>
        <dbReference type="ARBA" id="ARBA00022741"/>
    </source>
</evidence>
<sequence>MSDHQPSQENPNAEAASYSGDTIFALSSAPGRAGVSVLRLSGPMSGEALKALTGRKLPTPRLASLRAIRDGQGDVIDKPLILWFPAPKSFTGEDCAEIHVHGSVAILEAVAGRLTELGLRQARPGEFTRRAVEHGKMDLTEAEGLADLIDARTEGQRVQALSNMGGALREIYEGWQGLILDGLAQIEGEIDFADEEDVPDALSHAAYPYLTAAYDSMAEALSAAGRGRAVRDGLQVAIIGVPNAGKSTLLNALIGRDVAITSPQAGTTRDIVEAQAIIAGLPVTFSDTAGLRDSEDAIEAEGVRRARARADDAHLVIHVVRESQAPALDADIIFRNTEGDGASSEPSTASTIVGNALSGAGVSALLDLLEQLILERYAGLENAALTRIRHVECISSALLAVDVARQKLGSDPELASEDLRNALKNIEELAGRSDMEQVFDRIFSSFCIGK</sequence>
<comment type="caution">
    <text evidence="7">Lacks conserved residue(s) required for the propagation of feature annotation.</text>
</comment>
<comment type="similarity">
    <text evidence="1 7">Belongs to the TRAFAC class TrmE-Era-EngA-EngB-Septin-like GTPase superfamily. TrmE GTPase family.</text>
</comment>
<feature type="binding site" evidence="7">
    <location>
        <position position="39"/>
    </location>
    <ligand>
        <name>(6S)-5-formyl-5,6,7,8-tetrahydrofolate</name>
        <dbReference type="ChEBI" id="CHEBI:57457"/>
    </ligand>
</feature>
<dbReference type="InterPro" id="IPR027368">
    <property type="entry name" value="MnmE_dom2"/>
</dbReference>
<keyword evidence="3 7" id="KW-0547">Nucleotide-binding</keyword>
<evidence type="ECO:0000256" key="1">
    <source>
        <dbReference type="ARBA" id="ARBA00011043"/>
    </source>
</evidence>
<dbReference type="Gene3D" id="1.20.120.430">
    <property type="entry name" value="tRNA modification GTPase MnmE domain 2"/>
    <property type="match status" value="1"/>
</dbReference>
<proteinExistence type="inferred from homology"/>
<reference evidence="11 12" key="1">
    <citation type="journal article" date="2014" name="Int. J. Syst. Evol. Microbiol.">
        <title>Complete genome sequence of Corynebacterium casei LMG S-19264T (=DSM 44701T), isolated from a smear-ripened cheese.</title>
        <authorList>
            <consortium name="US DOE Joint Genome Institute (JGI-PGF)"/>
            <person name="Walter F."/>
            <person name="Albersmeier A."/>
            <person name="Kalinowski J."/>
            <person name="Ruckert C."/>
        </authorList>
    </citation>
    <scope>NUCLEOTIDE SEQUENCE [LARGE SCALE GENOMIC DNA]</scope>
    <source>
        <strain evidence="11 12">KCTC 23968</strain>
    </source>
</reference>
<dbReference type="AlphaFoldDB" id="A0A918NH53"/>
<feature type="binding site" evidence="7">
    <location>
        <begin position="243"/>
        <end position="248"/>
    </location>
    <ligand>
        <name>GTP</name>
        <dbReference type="ChEBI" id="CHEBI:37565"/>
    </ligand>
</feature>
<feature type="domain" description="GTP-binding protein TrmE N-terminal" evidence="9">
    <location>
        <begin position="22"/>
        <end position="136"/>
    </location>
</feature>
<name>A0A918NH53_9PROT</name>
<evidence type="ECO:0000259" key="10">
    <source>
        <dbReference type="Pfam" id="PF12631"/>
    </source>
</evidence>
<dbReference type="GO" id="GO:0002098">
    <property type="term" value="P:tRNA wobble uridine modification"/>
    <property type="evidence" value="ECO:0007669"/>
    <property type="project" value="TreeGrafter"/>
</dbReference>
<comment type="cofactor">
    <cofactor evidence="7">
        <name>K(+)</name>
        <dbReference type="ChEBI" id="CHEBI:29103"/>
    </cofactor>
    <text evidence="7">Binds 1 potassium ion per subunit.</text>
</comment>
<dbReference type="RefSeq" id="WP_189584131.1">
    <property type="nucleotide sequence ID" value="NZ_BMYV01000002.1"/>
</dbReference>
<dbReference type="SUPFAM" id="SSF116878">
    <property type="entry name" value="TrmE connector domain"/>
    <property type="match status" value="1"/>
</dbReference>
<feature type="domain" description="MnmE helical" evidence="10">
    <location>
        <begin position="139"/>
        <end position="447"/>
    </location>
</feature>
<evidence type="ECO:0000259" key="8">
    <source>
        <dbReference type="Pfam" id="PF01926"/>
    </source>
</evidence>
<evidence type="ECO:0000313" key="11">
    <source>
        <dbReference type="EMBL" id="GGX67305.1"/>
    </source>
</evidence>
<keyword evidence="5 7" id="KW-0630">Potassium</keyword>
<evidence type="ECO:0000256" key="5">
    <source>
        <dbReference type="ARBA" id="ARBA00022958"/>
    </source>
</evidence>
<evidence type="ECO:0000256" key="2">
    <source>
        <dbReference type="ARBA" id="ARBA00022694"/>
    </source>
</evidence>
<comment type="subunit">
    <text evidence="7">Homodimer. Heterotetramer of two MnmE and two MnmG subunits.</text>
</comment>
<dbReference type="GO" id="GO:0005737">
    <property type="term" value="C:cytoplasm"/>
    <property type="evidence" value="ECO:0007669"/>
    <property type="project" value="UniProtKB-SubCell"/>
</dbReference>
<feature type="binding site" evidence="7">
    <location>
        <begin position="287"/>
        <end position="290"/>
    </location>
    <ligand>
        <name>GTP</name>
        <dbReference type="ChEBI" id="CHEBI:37565"/>
    </ligand>
</feature>
<feature type="domain" description="G" evidence="8">
    <location>
        <begin position="235"/>
        <end position="332"/>
    </location>
</feature>
<dbReference type="Pfam" id="PF10396">
    <property type="entry name" value="TrmE_N"/>
    <property type="match status" value="1"/>
</dbReference>
<dbReference type="CDD" id="cd14858">
    <property type="entry name" value="TrmE_N"/>
    <property type="match status" value="1"/>
</dbReference>
<comment type="caution">
    <text evidence="11">The sequence shown here is derived from an EMBL/GenBank/DDBJ whole genome shotgun (WGS) entry which is preliminary data.</text>
</comment>
<dbReference type="InterPro" id="IPR027417">
    <property type="entry name" value="P-loop_NTPase"/>
</dbReference>
<keyword evidence="7" id="KW-0479">Metal-binding</keyword>
<dbReference type="GO" id="GO:0005525">
    <property type="term" value="F:GTP binding"/>
    <property type="evidence" value="ECO:0007669"/>
    <property type="project" value="UniProtKB-UniRule"/>
</dbReference>
<dbReference type="HAMAP" id="MF_00379">
    <property type="entry name" value="GTPase_MnmE"/>
    <property type="match status" value="1"/>
</dbReference>
<dbReference type="InterPro" id="IPR031168">
    <property type="entry name" value="G_TrmE"/>
</dbReference>
<comment type="subcellular location">
    <subcellularLocation>
        <location evidence="7">Cytoplasm</location>
    </subcellularLocation>
</comment>
<dbReference type="Pfam" id="PF01926">
    <property type="entry name" value="MMR_HSR1"/>
    <property type="match status" value="1"/>
</dbReference>
<feature type="binding site" evidence="7">
    <location>
        <position position="136"/>
    </location>
    <ligand>
        <name>(6S)-5-formyl-5,6,7,8-tetrahydrofolate</name>
        <dbReference type="ChEBI" id="CHEBI:57457"/>
    </ligand>
</feature>
<organism evidence="11 12">
    <name type="scientific">Litorimonas cladophorae</name>
    <dbReference type="NCBI Taxonomy" id="1220491"/>
    <lineage>
        <taxon>Bacteria</taxon>
        <taxon>Pseudomonadati</taxon>
        <taxon>Pseudomonadota</taxon>
        <taxon>Alphaproteobacteria</taxon>
        <taxon>Maricaulales</taxon>
        <taxon>Robiginitomaculaceae</taxon>
    </lineage>
</organism>
<feature type="binding site" evidence="7">
    <location>
        <position position="97"/>
    </location>
    <ligand>
        <name>(6S)-5-formyl-5,6,7,8-tetrahydrofolate</name>
        <dbReference type="ChEBI" id="CHEBI:57457"/>
    </ligand>
</feature>
<dbReference type="FunFam" id="3.30.1360.120:FF:000007">
    <property type="entry name" value="tRNA modification GTPase GTPBP3, mitochondrial"/>
    <property type="match status" value="1"/>
</dbReference>
<evidence type="ECO:0000256" key="7">
    <source>
        <dbReference type="HAMAP-Rule" id="MF_00379"/>
    </source>
</evidence>
<feature type="binding site" evidence="7">
    <location>
        <position position="268"/>
    </location>
    <ligand>
        <name>Mg(2+)</name>
        <dbReference type="ChEBI" id="CHEBI:18420"/>
    </ligand>
</feature>
<dbReference type="GO" id="GO:0003924">
    <property type="term" value="F:GTPase activity"/>
    <property type="evidence" value="ECO:0007669"/>
    <property type="project" value="UniProtKB-UniRule"/>
</dbReference>
<accession>A0A918NH53</accession>
<dbReference type="EMBL" id="BMYV01000002">
    <property type="protein sequence ID" value="GGX67305.1"/>
    <property type="molecule type" value="Genomic_DNA"/>
</dbReference>
<dbReference type="InterPro" id="IPR005225">
    <property type="entry name" value="Small_GTP-bd"/>
</dbReference>
<evidence type="ECO:0000313" key="12">
    <source>
        <dbReference type="Proteomes" id="UP000600865"/>
    </source>
</evidence>
<keyword evidence="7" id="KW-0460">Magnesium</keyword>
<dbReference type="Gene3D" id="3.30.1360.120">
    <property type="entry name" value="Probable tRNA modification gtpase trme, domain 1"/>
    <property type="match status" value="1"/>
</dbReference>
<dbReference type="EC" id="3.6.-.-" evidence="7"/>
<keyword evidence="12" id="KW-1185">Reference proteome</keyword>
<dbReference type="Proteomes" id="UP000600865">
    <property type="component" value="Unassembled WGS sequence"/>
</dbReference>
<gene>
    <name evidence="7 11" type="primary">mnmE</name>
    <name evidence="7" type="synonym">trmE</name>
    <name evidence="11" type="ORF">GCM10011309_16220</name>
</gene>
<dbReference type="Gene3D" id="3.40.50.300">
    <property type="entry name" value="P-loop containing nucleotide triphosphate hydrolases"/>
    <property type="match status" value="1"/>
</dbReference>
<dbReference type="NCBIfam" id="NF003661">
    <property type="entry name" value="PRK05291.1-3"/>
    <property type="match status" value="1"/>
</dbReference>
<evidence type="ECO:0000259" key="9">
    <source>
        <dbReference type="Pfam" id="PF10396"/>
    </source>
</evidence>
<dbReference type="InterPro" id="IPR027266">
    <property type="entry name" value="TrmE/GcvT-like"/>
</dbReference>
<feature type="binding site" evidence="7">
    <location>
        <position position="247"/>
    </location>
    <ligand>
        <name>Mg(2+)</name>
        <dbReference type="ChEBI" id="CHEBI:18420"/>
    </ligand>
</feature>
<dbReference type="Pfam" id="PF12631">
    <property type="entry name" value="MnmE_helical"/>
    <property type="match status" value="1"/>
</dbReference>
<dbReference type="PANTHER" id="PTHR42714:SF2">
    <property type="entry name" value="TRNA MODIFICATION GTPASE GTPBP3, MITOCHONDRIAL"/>
    <property type="match status" value="1"/>
</dbReference>
<dbReference type="InterPro" id="IPR018948">
    <property type="entry name" value="GTP-bd_TrmE_N"/>
</dbReference>
<evidence type="ECO:0000256" key="6">
    <source>
        <dbReference type="ARBA" id="ARBA00023134"/>
    </source>
</evidence>
<dbReference type="NCBIfam" id="TIGR00231">
    <property type="entry name" value="small_GTP"/>
    <property type="match status" value="1"/>
</dbReference>
<dbReference type="CDD" id="cd04164">
    <property type="entry name" value="trmE"/>
    <property type="match status" value="1"/>
</dbReference>
<keyword evidence="4 7" id="KW-0378">Hydrolase</keyword>
<dbReference type="InterPro" id="IPR025867">
    <property type="entry name" value="MnmE_helical"/>
</dbReference>
<dbReference type="InterPro" id="IPR006073">
    <property type="entry name" value="GTP-bd"/>
</dbReference>
<keyword evidence="7" id="KW-0963">Cytoplasm</keyword>
<keyword evidence="6 7" id="KW-0342">GTP-binding</keyword>
<protein>
    <recommendedName>
        <fullName evidence="7">tRNA modification GTPase MnmE</fullName>
        <ecNumber evidence="7">3.6.-.-</ecNumber>
    </recommendedName>
</protein>
<evidence type="ECO:0000256" key="4">
    <source>
        <dbReference type="ARBA" id="ARBA00022801"/>
    </source>
</evidence>
<feature type="binding site" evidence="7">
    <location>
        <position position="450"/>
    </location>
    <ligand>
        <name>(6S)-5-formyl-5,6,7,8-tetrahydrofolate</name>
        <dbReference type="ChEBI" id="CHEBI:57457"/>
    </ligand>
</feature>
<dbReference type="GO" id="GO:0046872">
    <property type="term" value="F:metal ion binding"/>
    <property type="evidence" value="ECO:0007669"/>
    <property type="project" value="UniProtKB-KW"/>
</dbReference>
<comment type="function">
    <text evidence="7">Exhibits a very high intrinsic GTPase hydrolysis rate. Involved in the addition of a carboxymethylaminomethyl (cmnm) group at the wobble position (U34) of certain tRNAs, forming tRNA-cmnm(5)s(2)U34.</text>
</comment>
<keyword evidence="2 7" id="KW-0819">tRNA processing</keyword>
<dbReference type="PANTHER" id="PTHR42714">
    <property type="entry name" value="TRNA MODIFICATION GTPASE GTPBP3"/>
    <property type="match status" value="1"/>
</dbReference>
<dbReference type="GO" id="GO:0030488">
    <property type="term" value="P:tRNA methylation"/>
    <property type="evidence" value="ECO:0007669"/>
    <property type="project" value="TreeGrafter"/>
</dbReference>
<feature type="binding site" evidence="7">
    <location>
        <begin position="262"/>
        <end position="268"/>
    </location>
    <ligand>
        <name>GTP</name>
        <dbReference type="ChEBI" id="CHEBI:37565"/>
    </ligand>
</feature>
<dbReference type="SUPFAM" id="SSF103025">
    <property type="entry name" value="Folate-binding domain"/>
    <property type="match status" value="1"/>
</dbReference>
<dbReference type="InterPro" id="IPR004520">
    <property type="entry name" value="GTPase_MnmE"/>
</dbReference>